<feature type="domain" description="DNA/pantothenate metabolism flavoprotein C-terminal" evidence="2">
    <location>
        <begin position="405"/>
        <end position="527"/>
    </location>
</feature>
<comment type="caution">
    <text evidence="3">The sequence shown here is derived from an EMBL/GenBank/DDBJ whole genome shotgun (WGS) entry which is preliminary data.</text>
</comment>
<dbReference type="RefSeq" id="WP_023927717.1">
    <property type="nucleotide sequence ID" value="NZ_KI669454.1"/>
</dbReference>
<reference evidence="3 4" key="1">
    <citation type="journal article" date="2014" name="Genome Announc.">
        <title>Draft genome sequences of six enterohepatic helicobacter species isolated from humans and one from rhesus macaques.</title>
        <authorList>
            <person name="Shen Z."/>
            <person name="Sheh A."/>
            <person name="Young S.K."/>
            <person name="Abouelliel A."/>
            <person name="Ward D.V."/>
            <person name="Earl A.M."/>
            <person name="Fox J.G."/>
        </authorList>
    </citation>
    <scope>NUCLEOTIDE SEQUENCE [LARGE SCALE GENOMIC DNA]</scope>
    <source>
        <strain evidence="3 4">MIT 99-5501</strain>
    </source>
</reference>
<feature type="domain" description="DNA/pantothenate metabolism flavoprotein C-terminal" evidence="2">
    <location>
        <begin position="293"/>
        <end position="387"/>
    </location>
</feature>
<gene>
    <name evidence="3" type="ORF">HMPREF2086_00991</name>
</gene>
<dbReference type="InterPro" id="IPR035929">
    <property type="entry name" value="CoaB-like_sf"/>
</dbReference>
<name>V8CBX8_9HELI</name>
<dbReference type="PATRIC" id="fig|1357400.3.peg.1355"/>
<dbReference type="eggNOG" id="COG0452">
    <property type="taxonomic scope" value="Bacteria"/>
</dbReference>
<dbReference type="Proteomes" id="UP000018731">
    <property type="component" value="Unassembled WGS sequence"/>
</dbReference>
<organism evidence="3 4">
    <name type="scientific">Helicobacter macacae MIT 99-5501</name>
    <dbReference type="NCBI Taxonomy" id="1357400"/>
    <lineage>
        <taxon>Bacteria</taxon>
        <taxon>Pseudomonadati</taxon>
        <taxon>Campylobacterota</taxon>
        <taxon>Epsilonproteobacteria</taxon>
        <taxon>Campylobacterales</taxon>
        <taxon>Helicobacteraceae</taxon>
        <taxon>Helicobacter</taxon>
    </lineage>
</organism>
<keyword evidence="4" id="KW-1185">Reference proteome</keyword>
<dbReference type="GO" id="GO:0071513">
    <property type="term" value="C:phosphopantothenoylcysteine decarboxylase complex"/>
    <property type="evidence" value="ECO:0007669"/>
    <property type="project" value="TreeGrafter"/>
</dbReference>
<protein>
    <submittedName>
        <fullName evidence="3">Uncharacterized protein</fullName>
    </submittedName>
</protein>
<evidence type="ECO:0000313" key="4">
    <source>
        <dbReference type="Proteomes" id="UP000018731"/>
    </source>
</evidence>
<feature type="domain" description="Flavoprotein" evidence="1">
    <location>
        <begin position="14"/>
        <end position="247"/>
    </location>
</feature>
<dbReference type="Pfam" id="PF04127">
    <property type="entry name" value="DFP"/>
    <property type="match status" value="2"/>
</dbReference>
<evidence type="ECO:0000259" key="2">
    <source>
        <dbReference type="Pfam" id="PF04127"/>
    </source>
</evidence>
<dbReference type="Gene3D" id="3.40.50.10300">
    <property type="entry name" value="CoaB-like"/>
    <property type="match status" value="1"/>
</dbReference>
<dbReference type="HOGENOM" id="CLU_033319_0_0_7"/>
<dbReference type="InterPro" id="IPR007085">
    <property type="entry name" value="DNA/pantothenate-metab_flavo_C"/>
</dbReference>
<evidence type="ECO:0000259" key="1">
    <source>
        <dbReference type="Pfam" id="PF02441"/>
    </source>
</evidence>
<dbReference type="Pfam" id="PF02441">
    <property type="entry name" value="Flavoprotein"/>
    <property type="match status" value="1"/>
</dbReference>
<dbReference type="SUPFAM" id="SSF102645">
    <property type="entry name" value="CoaB-like"/>
    <property type="match status" value="1"/>
</dbReference>
<dbReference type="STRING" id="1357400.HMPREF2086_00991"/>
<dbReference type="GO" id="GO:0015937">
    <property type="term" value="P:coenzyme A biosynthetic process"/>
    <property type="evidence" value="ECO:0007669"/>
    <property type="project" value="TreeGrafter"/>
</dbReference>
<dbReference type="OrthoDB" id="9802554at2"/>
<dbReference type="InterPro" id="IPR003382">
    <property type="entry name" value="Flavoprotein"/>
</dbReference>
<dbReference type="GO" id="GO:0010181">
    <property type="term" value="F:FMN binding"/>
    <property type="evidence" value="ECO:0007669"/>
    <property type="project" value="TreeGrafter"/>
</dbReference>
<dbReference type="GO" id="GO:0004633">
    <property type="term" value="F:phosphopantothenoylcysteine decarboxylase activity"/>
    <property type="evidence" value="ECO:0007669"/>
    <property type="project" value="TreeGrafter"/>
</dbReference>
<sequence>MKNGYEKIQPLKHKNILLCVSGSIAAYKAVEILSGLKKLGANVAVVLSEEAKRFISPLSFEAISHTQVLHKDTESWVDFGKSLDFLDSNFCADLPADFRADSIKVPCVDSANDFCANSASNSSVSKPSTADFAPPYPHPKSHIAYAKWAHIVLLAPATANTITKLAYGVADNLIVQTLLATNSKHTQILLSPAMNTQMFLSSQVQGALDRLQDYGYEIIPPKEALLACDEYGVGALAEVEEIIFRTLRASYMRDLPLRVKKPSKNSKQNNFSQSDSKQNNFEQNDFWQSDFWEGREVIITGGGAISPIDTVRAISNHSSGKQAIALAKAAYTLGAKVTLISSKIDSFLPSQIECIDAQSNGDYKEAIESKLRDFGSFGDCENFGDFDDSAKSKSIKDKTPSERKKPVLFMAAALCDYTLQSPKTYKIKKSTSPNLTLELQSCEDVLASIDSEKIYKVGFKAESIAQKNEKNAPKNTLEDALKNAKKMLRSANEGGKDCSCVCLNAISKISTPFGAEDNSFYLLDSRALHDESSDACENIAFLPPQSKLALSYKILDFVQSSLQGSVFAKSKNTSSTKSNTAKNK</sequence>
<dbReference type="PANTHER" id="PTHR14359:SF6">
    <property type="entry name" value="PHOSPHOPANTOTHENOYLCYSTEINE DECARBOXYLASE"/>
    <property type="match status" value="1"/>
</dbReference>
<evidence type="ECO:0000313" key="3">
    <source>
        <dbReference type="EMBL" id="ETD24241.1"/>
    </source>
</evidence>
<dbReference type="AlphaFoldDB" id="V8CBX8"/>
<dbReference type="SUPFAM" id="SSF52507">
    <property type="entry name" value="Homo-oligomeric flavin-containing Cys decarboxylases, HFCD"/>
    <property type="match status" value="2"/>
</dbReference>
<dbReference type="EMBL" id="AZJI01000004">
    <property type="protein sequence ID" value="ETD24241.1"/>
    <property type="molecule type" value="Genomic_DNA"/>
</dbReference>
<accession>V8CBX8</accession>
<dbReference type="Gene3D" id="3.40.50.1950">
    <property type="entry name" value="Flavin prenyltransferase-like"/>
    <property type="match status" value="1"/>
</dbReference>
<proteinExistence type="predicted"/>
<dbReference type="InterPro" id="IPR036551">
    <property type="entry name" value="Flavin_trans-like"/>
</dbReference>
<dbReference type="PANTHER" id="PTHR14359">
    <property type="entry name" value="HOMO-OLIGOMERIC FLAVIN CONTAINING CYS DECARBOXYLASE FAMILY"/>
    <property type="match status" value="1"/>
</dbReference>